<keyword evidence="2" id="KW-1185">Reference proteome</keyword>
<sequence length="66" mass="7599">KLHRKSSNTTYNASTRKNCVLFLEHQPNDLNSFIYKLIPPTLTMMIDDLVEDFRAVDRVLEACSSP</sequence>
<name>A0AAD8E735_DIPPU</name>
<dbReference type="Proteomes" id="UP001233999">
    <property type="component" value="Unassembled WGS sequence"/>
</dbReference>
<organism evidence="1 2">
    <name type="scientific">Diploptera punctata</name>
    <name type="common">Pacific beetle cockroach</name>
    <dbReference type="NCBI Taxonomy" id="6984"/>
    <lineage>
        <taxon>Eukaryota</taxon>
        <taxon>Metazoa</taxon>
        <taxon>Ecdysozoa</taxon>
        <taxon>Arthropoda</taxon>
        <taxon>Hexapoda</taxon>
        <taxon>Insecta</taxon>
        <taxon>Pterygota</taxon>
        <taxon>Neoptera</taxon>
        <taxon>Polyneoptera</taxon>
        <taxon>Dictyoptera</taxon>
        <taxon>Blattodea</taxon>
        <taxon>Blaberoidea</taxon>
        <taxon>Blaberidae</taxon>
        <taxon>Diplopterinae</taxon>
        <taxon>Diploptera</taxon>
    </lineage>
</organism>
<feature type="non-terminal residue" evidence="1">
    <location>
        <position position="1"/>
    </location>
</feature>
<comment type="caution">
    <text evidence="1">The sequence shown here is derived from an EMBL/GenBank/DDBJ whole genome shotgun (WGS) entry which is preliminary data.</text>
</comment>
<evidence type="ECO:0000313" key="1">
    <source>
        <dbReference type="EMBL" id="KAJ9579072.1"/>
    </source>
</evidence>
<reference evidence="1" key="1">
    <citation type="journal article" date="2023" name="IScience">
        <title>Live-bearing cockroach genome reveals convergent evolutionary mechanisms linked to viviparity in insects and beyond.</title>
        <authorList>
            <person name="Fouks B."/>
            <person name="Harrison M.C."/>
            <person name="Mikhailova A.A."/>
            <person name="Marchal E."/>
            <person name="English S."/>
            <person name="Carruthers M."/>
            <person name="Jennings E.C."/>
            <person name="Chiamaka E.L."/>
            <person name="Frigard R.A."/>
            <person name="Pippel M."/>
            <person name="Attardo G.M."/>
            <person name="Benoit J.B."/>
            <person name="Bornberg-Bauer E."/>
            <person name="Tobe S.S."/>
        </authorList>
    </citation>
    <scope>NUCLEOTIDE SEQUENCE</scope>
    <source>
        <strain evidence="1">Stay&amp;Tobe</strain>
    </source>
</reference>
<protein>
    <submittedName>
        <fullName evidence="1">Uncharacterized protein</fullName>
    </submittedName>
</protein>
<gene>
    <name evidence="1" type="ORF">L9F63_024820</name>
</gene>
<evidence type="ECO:0000313" key="2">
    <source>
        <dbReference type="Proteomes" id="UP001233999"/>
    </source>
</evidence>
<reference evidence="1" key="2">
    <citation type="submission" date="2023-05" db="EMBL/GenBank/DDBJ databases">
        <authorList>
            <person name="Fouks B."/>
        </authorList>
    </citation>
    <scope>NUCLEOTIDE SEQUENCE</scope>
    <source>
        <strain evidence="1">Stay&amp;Tobe</strain>
        <tissue evidence="1">Testes</tissue>
    </source>
</reference>
<feature type="non-terminal residue" evidence="1">
    <location>
        <position position="66"/>
    </location>
</feature>
<accession>A0AAD8E735</accession>
<dbReference type="AlphaFoldDB" id="A0AAD8E735"/>
<dbReference type="EMBL" id="JASPKZ010008713">
    <property type="protein sequence ID" value="KAJ9579072.1"/>
    <property type="molecule type" value="Genomic_DNA"/>
</dbReference>
<proteinExistence type="predicted"/>